<dbReference type="PANTHER" id="PTHR11328:SF24">
    <property type="entry name" value="MAJOR FACILITATOR SUPERFAMILY (MFS) PROFILE DOMAIN-CONTAINING PROTEIN"/>
    <property type="match status" value="1"/>
</dbReference>
<protein>
    <submittedName>
        <fullName evidence="2">MFS transporter</fullName>
    </submittedName>
</protein>
<feature type="transmembrane region" description="Helical" evidence="1">
    <location>
        <begin position="12"/>
        <end position="32"/>
    </location>
</feature>
<sequence length="443" mass="49038">MKTLSMKTKIAYGFGDLASNLLFQMTVIYLLFFYTDVLGISAISAGFIFLIARLWDAINDPMMGLVMDKTKSKHGKARVYIKYGSLPLAFATIAMFYVPQLSSNGKVLYAGITYILWGMLYTLVNIPYSSLTASLTDVPQERTALSSIRMIFMLIGVIIVSVVTEPFVSSFATPDRGYFFVSVLFGGLAFLFFQLCFRYTNVSVATTRKSNETYRMKDIWPLLLQNKPLLIVTLASLVGNMAIFIRETAAIYYVTYNLGRSDFLPIFLGVIVLAMLISNLVIPFATRKWDKKGTYIIGSCIGVVGSIIFYFIPYDQLFLVLLFAAISSFGIAAISTMGWAMIPDTIEYGEWKTGTRAEGISYAIYSFSQKLATAIAGILVASVLELTDYIPGAVNQSSKALFGVMSTLTFIPSALIILSVLIILPYSIDAQFYKKVMTALSEN</sequence>
<feature type="transmembrane region" description="Helical" evidence="1">
    <location>
        <begin position="107"/>
        <end position="129"/>
    </location>
</feature>
<dbReference type="Gene3D" id="1.20.1250.20">
    <property type="entry name" value="MFS general substrate transporter like domains"/>
    <property type="match status" value="2"/>
</dbReference>
<dbReference type="InterPro" id="IPR036259">
    <property type="entry name" value="MFS_trans_sf"/>
</dbReference>
<feature type="transmembrane region" description="Helical" evidence="1">
    <location>
        <begin position="79"/>
        <end position="101"/>
    </location>
</feature>
<dbReference type="RefSeq" id="WP_194699864.1">
    <property type="nucleotide sequence ID" value="NZ_JADKNH010000001.1"/>
</dbReference>
<feature type="transmembrane region" description="Helical" evidence="1">
    <location>
        <begin position="362"/>
        <end position="384"/>
    </location>
</feature>
<feature type="transmembrane region" description="Helical" evidence="1">
    <location>
        <begin position="219"/>
        <end position="243"/>
    </location>
</feature>
<evidence type="ECO:0000256" key="1">
    <source>
        <dbReference type="SAM" id="Phobius"/>
    </source>
</evidence>
<feature type="transmembrane region" description="Helical" evidence="1">
    <location>
        <begin position="150"/>
        <end position="172"/>
    </location>
</feature>
<dbReference type="NCBIfam" id="TIGR00792">
    <property type="entry name" value="gph"/>
    <property type="match status" value="1"/>
</dbReference>
<reference evidence="2 3" key="1">
    <citation type="submission" date="2020-11" db="EMBL/GenBank/DDBJ databases">
        <title>Fusibacter basophilias sp. nov.</title>
        <authorList>
            <person name="Qiu D."/>
        </authorList>
    </citation>
    <scope>NUCLEOTIDE SEQUENCE [LARGE SCALE GENOMIC DNA]</scope>
    <source>
        <strain evidence="2 3">Q10-2</strain>
    </source>
</reference>
<feature type="transmembrane region" description="Helical" evidence="1">
    <location>
        <begin position="178"/>
        <end position="199"/>
    </location>
</feature>
<dbReference type="InterPro" id="IPR001927">
    <property type="entry name" value="Na/Gal_symport"/>
</dbReference>
<keyword evidence="1" id="KW-0812">Transmembrane</keyword>
<feature type="transmembrane region" description="Helical" evidence="1">
    <location>
        <begin position="404"/>
        <end position="428"/>
    </location>
</feature>
<name>A0ABR9ZMC2_9FIRM</name>
<feature type="transmembrane region" description="Helical" evidence="1">
    <location>
        <begin position="263"/>
        <end position="282"/>
    </location>
</feature>
<dbReference type="InterPro" id="IPR039672">
    <property type="entry name" value="MFS_2"/>
</dbReference>
<evidence type="ECO:0000313" key="3">
    <source>
        <dbReference type="Proteomes" id="UP000614200"/>
    </source>
</evidence>
<keyword evidence="1" id="KW-0472">Membrane</keyword>
<dbReference type="PANTHER" id="PTHR11328">
    <property type="entry name" value="MAJOR FACILITATOR SUPERFAMILY DOMAIN-CONTAINING PROTEIN"/>
    <property type="match status" value="1"/>
</dbReference>
<feature type="transmembrane region" description="Helical" evidence="1">
    <location>
        <begin position="38"/>
        <end position="58"/>
    </location>
</feature>
<evidence type="ECO:0000313" key="2">
    <source>
        <dbReference type="EMBL" id="MBF4691618.1"/>
    </source>
</evidence>
<dbReference type="Proteomes" id="UP000614200">
    <property type="component" value="Unassembled WGS sequence"/>
</dbReference>
<feature type="transmembrane region" description="Helical" evidence="1">
    <location>
        <begin position="318"/>
        <end position="342"/>
    </location>
</feature>
<dbReference type="SUPFAM" id="SSF103473">
    <property type="entry name" value="MFS general substrate transporter"/>
    <property type="match status" value="1"/>
</dbReference>
<feature type="transmembrane region" description="Helical" evidence="1">
    <location>
        <begin position="294"/>
        <end position="312"/>
    </location>
</feature>
<keyword evidence="1" id="KW-1133">Transmembrane helix</keyword>
<gene>
    <name evidence="2" type="ORF">ISU02_00735</name>
</gene>
<proteinExistence type="predicted"/>
<organism evidence="2 3">
    <name type="scientific">Fusibacter ferrireducens</name>
    <dbReference type="NCBI Taxonomy" id="2785058"/>
    <lineage>
        <taxon>Bacteria</taxon>
        <taxon>Bacillati</taxon>
        <taxon>Bacillota</taxon>
        <taxon>Clostridia</taxon>
        <taxon>Eubacteriales</taxon>
        <taxon>Eubacteriales Family XII. Incertae Sedis</taxon>
        <taxon>Fusibacter</taxon>
    </lineage>
</organism>
<keyword evidence="3" id="KW-1185">Reference proteome</keyword>
<dbReference type="CDD" id="cd17332">
    <property type="entry name" value="MFS_MelB_like"/>
    <property type="match status" value="1"/>
</dbReference>
<accession>A0ABR9ZMC2</accession>
<dbReference type="EMBL" id="JADKNH010000001">
    <property type="protein sequence ID" value="MBF4691618.1"/>
    <property type="molecule type" value="Genomic_DNA"/>
</dbReference>
<comment type="caution">
    <text evidence="2">The sequence shown here is derived from an EMBL/GenBank/DDBJ whole genome shotgun (WGS) entry which is preliminary data.</text>
</comment>
<dbReference type="Pfam" id="PF13347">
    <property type="entry name" value="MFS_2"/>
    <property type="match status" value="1"/>
</dbReference>